<proteinExistence type="predicted"/>
<dbReference type="Pfam" id="PF07394">
    <property type="entry name" value="DUF1501"/>
    <property type="match status" value="1"/>
</dbReference>
<evidence type="ECO:0008006" key="3">
    <source>
        <dbReference type="Google" id="ProtNLM"/>
    </source>
</evidence>
<dbReference type="SUPFAM" id="SSF53649">
    <property type="entry name" value="Alkaline phosphatase-like"/>
    <property type="match status" value="1"/>
</dbReference>
<dbReference type="InterPro" id="IPR010869">
    <property type="entry name" value="DUF1501"/>
</dbReference>
<evidence type="ECO:0000313" key="2">
    <source>
        <dbReference type="Proteomes" id="UP000320735"/>
    </source>
</evidence>
<dbReference type="Proteomes" id="UP000320735">
    <property type="component" value="Unassembled WGS sequence"/>
</dbReference>
<name>A0A5C6BRP8_9PLAN</name>
<dbReference type="PANTHER" id="PTHR43737">
    <property type="entry name" value="BLL7424 PROTEIN"/>
    <property type="match status" value="1"/>
</dbReference>
<gene>
    <name evidence="1" type="ORF">CA54_29330</name>
</gene>
<dbReference type="EMBL" id="SJPP01000001">
    <property type="protein sequence ID" value="TWU14091.1"/>
    <property type="molecule type" value="Genomic_DNA"/>
</dbReference>
<reference evidence="1 2" key="1">
    <citation type="submission" date="2019-02" db="EMBL/GenBank/DDBJ databases">
        <title>Deep-cultivation of Planctomycetes and their phenomic and genomic characterization uncovers novel biology.</title>
        <authorList>
            <person name="Wiegand S."/>
            <person name="Jogler M."/>
            <person name="Boedeker C."/>
            <person name="Pinto D."/>
            <person name="Vollmers J."/>
            <person name="Rivas-Marin E."/>
            <person name="Kohn T."/>
            <person name="Peeters S.H."/>
            <person name="Heuer A."/>
            <person name="Rast P."/>
            <person name="Oberbeckmann S."/>
            <person name="Bunk B."/>
            <person name="Jeske O."/>
            <person name="Meyerdierks A."/>
            <person name="Storesund J.E."/>
            <person name="Kallscheuer N."/>
            <person name="Luecker S."/>
            <person name="Lage O.M."/>
            <person name="Pohl T."/>
            <person name="Merkel B.J."/>
            <person name="Hornburger P."/>
            <person name="Mueller R.-W."/>
            <person name="Bruemmer F."/>
            <person name="Labrenz M."/>
            <person name="Spormann A.M."/>
            <person name="Op Den Camp H."/>
            <person name="Overmann J."/>
            <person name="Amann R."/>
            <person name="Jetten M.S.M."/>
            <person name="Mascher T."/>
            <person name="Medema M.H."/>
            <person name="Devos D.P."/>
            <person name="Kaster A.-K."/>
            <person name="Ovreas L."/>
            <person name="Rohde M."/>
            <person name="Galperin M.Y."/>
            <person name="Jogler C."/>
        </authorList>
    </citation>
    <scope>NUCLEOTIDE SEQUENCE [LARGE SCALE GENOMIC DNA]</scope>
    <source>
        <strain evidence="1 2">CA54</strain>
    </source>
</reference>
<dbReference type="RefSeq" id="WP_146371324.1">
    <property type="nucleotide sequence ID" value="NZ_SJPP01000001.1"/>
</dbReference>
<organism evidence="1 2">
    <name type="scientific">Symmachiella macrocystis</name>
    <dbReference type="NCBI Taxonomy" id="2527985"/>
    <lineage>
        <taxon>Bacteria</taxon>
        <taxon>Pseudomonadati</taxon>
        <taxon>Planctomycetota</taxon>
        <taxon>Planctomycetia</taxon>
        <taxon>Planctomycetales</taxon>
        <taxon>Planctomycetaceae</taxon>
        <taxon>Symmachiella</taxon>
    </lineage>
</organism>
<comment type="caution">
    <text evidence="1">The sequence shown here is derived from an EMBL/GenBank/DDBJ whole genome shotgun (WGS) entry which is preliminary data.</text>
</comment>
<dbReference type="OrthoDB" id="127333at2"/>
<accession>A0A5C6BRP8</accession>
<dbReference type="PANTHER" id="PTHR43737:SF1">
    <property type="entry name" value="DUF1501 DOMAIN-CONTAINING PROTEIN"/>
    <property type="match status" value="1"/>
</dbReference>
<dbReference type="InterPro" id="IPR017850">
    <property type="entry name" value="Alkaline_phosphatase_core_sf"/>
</dbReference>
<dbReference type="PROSITE" id="PS51318">
    <property type="entry name" value="TAT"/>
    <property type="match status" value="1"/>
</dbReference>
<keyword evidence="2" id="KW-1185">Reference proteome</keyword>
<evidence type="ECO:0000313" key="1">
    <source>
        <dbReference type="EMBL" id="TWU14091.1"/>
    </source>
</evidence>
<sequence>MLQVDMGNTGKYCDGMSRRSFVQLGVAGMATAGLADVLRAKETAAEGKQHRSVILLWLDGGPGHLDLYDLKPEAPAEIRGMWNPIPTNVQGFEISELFPQQAKIADKFSIVRSLHHGTGDHFAGGHRMLTSKAMGVSGGNNTGKFPSLGSVITRELGAKSPGMPSYISVPVASSIGLRPGYFGGNWLGVQHDPFQTGGDPNKDKFEVKNLNLAKGLSLSRLEDRRGLLTQLDTIPRNVEKTATFDAMDRFDKNAFEFVSGKRAREAFDLSREDPRIRDLYGRHTWGQSTLLARRLVEAGARFVTCHFGGWDHHWNLESGMQSYLPRVDAAVYGLFKDLDQRGLLESTMVVLCGEFSRTPRINDGGNGGPPLSKGTPGRDHWGASMFCLMGGGGIRGGQIIGSTDSKGYRPLTRAVRPEHIHATIYRAMGLNPALHLLDHRGRPTPVLEDPTPISELL</sequence>
<dbReference type="InterPro" id="IPR006311">
    <property type="entry name" value="TAT_signal"/>
</dbReference>
<dbReference type="AlphaFoldDB" id="A0A5C6BRP8"/>
<protein>
    <recommendedName>
        <fullName evidence="3">DUF1501 domain-containing protein</fullName>
    </recommendedName>
</protein>